<dbReference type="GO" id="GO:0005634">
    <property type="term" value="C:nucleus"/>
    <property type="evidence" value="ECO:0007669"/>
    <property type="project" value="UniProtKB-SubCell"/>
</dbReference>
<keyword evidence="5" id="KW-0862">Zinc</keyword>
<evidence type="ECO:0000256" key="6">
    <source>
        <dbReference type="ARBA" id="ARBA00023015"/>
    </source>
</evidence>
<keyword evidence="3" id="KW-0677">Repeat</keyword>
<evidence type="ECO:0000256" key="1">
    <source>
        <dbReference type="ARBA" id="ARBA00004123"/>
    </source>
</evidence>
<feature type="region of interest" description="Disordered" evidence="10">
    <location>
        <begin position="196"/>
        <end position="224"/>
    </location>
</feature>
<evidence type="ECO:0000313" key="12">
    <source>
        <dbReference type="EMBL" id="KAF2591355.1"/>
    </source>
</evidence>
<accession>A0A8S9KA59</accession>
<evidence type="ECO:0000259" key="11">
    <source>
        <dbReference type="PROSITE" id="PS50119"/>
    </source>
</evidence>
<feature type="compositionally biased region" description="Polar residues" evidence="10">
    <location>
        <begin position="110"/>
        <end position="124"/>
    </location>
</feature>
<dbReference type="PANTHER" id="PTHR31832">
    <property type="entry name" value="B-BOX ZINC FINGER PROTEIN 22"/>
    <property type="match status" value="1"/>
</dbReference>
<dbReference type="AlphaFoldDB" id="A0A8S9KA59"/>
<dbReference type="InterPro" id="IPR051979">
    <property type="entry name" value="B-box_zinc_finger"/>
</dbReference>
<dbReference type="GO" id="GO:0008270">
    <property type="term" value="F:zinc ion binding"/>
    <property type="evidence" value="ECO:0007669"/>
    <property type="project" value="UniProtKB-KW"/>
</dbReference>
<organism evidence="12">
    <name type="scientific">Brassica cretica</name>
    <name type="common">Mustard</name>
    <dbReference type="NCBI Taxonomy" id="69181"/>
    <lineage>
        <taxon>Eukaryota</taxon>
        <taxon>Viridiplantae</taxon>
        <taxon>Streptophyta</taxon>
        <taxon>Embryophyta</taxon>
        <taxon>Tracheophyta</taxon>
        <taxon>Spermatophyta</taxon>
        <taxon>Magnoliopsida</taxon>
        <taxon>eudicotyledons</taxon>
        <taxon>Gunneridae</taxon>
        <taxon>Pentapetalae</taxon>
        <taxon>rosids</taxon>
        <taxon>malvids</taxon>
        <taxon>Brassicales</taxon>
        <taxon>Brassicaceae</taxon>
        <taxon>Brassiceae</taxon>
        <taxon>Brassica</taxon>
    </lineage>
</organism>
<dbReference type="GO" id="GO:0009640">
    <property type="term" value="P:photomorphogenesis"/>
    <property type="evidence" value="ECO:0007669"/>
    <property type="project" value="TreeGrafter"/>
</dbReference>
<protein>
    <recommendedName>
        <fullName evidence="11">B box-type domain-containing protein</fullName>
    </recommendedName>
</protein>
<gene>
    <name evidence="12" type="ORF">F2Q70_00038043</name>
</gene>
<feature type="region of interest" description="Disordered" evidence="10">
    <location>
        <begin position="110"/>
        <end position="143"/>
    </location>
</feature>
<dbReference type="EMBL" id="QGKY02000190">
    <property type="protein sequence ID" value="KAF2591355.1"/>
    <property type="molecule type" value="Genomic_DNA"/>
</dbReference>
<evidence type="ECO:0000256" key="5">
    <source>
        <dbReference type="ARBA" id="ARBA00022833"/>
    </source>
</evidence>
<evidence type="ECO:0000256" key="3">
    <source>
        <dbReference type="ARBA" id="ARBA00022737"/>
    </source>
</evidence>
<comment type="caution">
    <text evidence="12">The sequence shown here is derived from an EMBL/GenBank/DDBJ whole genome shotgun (WGS) entry which is preliminary data.</text>
</comment>
<proteinExistence type="predicted"/>
<feature type="compositionally biased region" description="Polar residues" evidence="10">
    <location>
        <begin position="215"/>
        <end position="224"/>
    </location>
</feature>
<dbReference type="PANTHER" id="PTHR31832:SF41">
    <property type="entry name" value="B-BOX ZINC FINGER PROTEIN 24"/>
    <property type="match status" value="1"/>
</dbReference>
<feature type="compositionally biased region" description="Polar residues" evidence="10">
    <location>
        <begin position="133"/>
        <end position="143"/>
    </location>
</feature>
<keyword evidence="4 9" id="KW-0863">Zinc-finger</keyword>
<feature type="domain" description="B box-type" evidence="11">
    <location>
        <begin position="52"/>
        <end position="99"/>
    </location>
</feature>
<evidence type="ECO:0000256" key="9">
    <source>
        <dbReference type="PROSITE-ProRule" id="PRU00024"/>
    </source>
</evidence>
<comment type="subcellular location">
    <subcellularLocation>
        <location evidence="1">Nucleus</location>
    </subcellularLocation>
</comment>
<dbReference type="SMART" id="SM00336">
    <property type="entry name" value="BBOX"/>
    <property type="match status" value="2"/>
</dbReference>
<keyword evidence="8" id="KW-0539">Nucleus</keyword>
<reference evidence="12" key="1">
    <citation type="submission" date="2019-12" db="EMBL/GenBank/DDBJ databases">
        <title>Genome sequencing and annotation of Brassica cretica.</title>
        <authorList>
            <person name="Studholme D.J."/>
            <person name="Sarris P.F."/>
        </authorList>
    </citation>
    <scope>NUCLEOTIDE SEQUENCE</scope>
    <source>
        <strain evidence="12">PFS-102/07</strain>
        <tissue evidence="12">Leaf</tissue>
    </source>
</reference>
<evidence type="ECO:0000256" key="8">
    <source>
        <dbReference type="ARBA" id="ARBA00023242"/>
    </source>
</evidence>
<dbReference type="CDD" id="cd19821">
    <property type="entry name" value="Bbox1_BBX-like"/>
    <property type="match status" value="2"/>
</dbReference>
<dbReference type="Pfam" id="PF00643">
    <property type="entry name" value="zf-B_box"/>
    <property type="match status" value="1"/>
</dbReference>
<dbReference type="InterPro" id="IPR000315">
    <property type="entry name" value="Znf_B-box"/>
</dbReference>
<keyword evidence="2" id="KW-0479">Metal-binding</keyword>
<evidence type="ECO:0000256" key="4">
    <source>
        <dbReference type="ARBA" id="ARBA00022771"/>
    </source>
</evidence>
<dbReference type="Gene3D" id="3.30.160.60">
    <property type="entry name" value="Classic Zinc Finger"/>
    <property type="match status" value="1"/>
</dbReference>
<evidence type="ECO:0000256" key="2">
    <source>
        <dbReference type="ARBA" id="ARBA00022723"/>
    </source>
</evidence>
<sequence length="258" mass="28406">MKIQCDVCEKAPATVICCADEAALCPKCDVEIHAANKLASKHQRLHLNSLATKFPRCDICQEKAAFIFCVEDRALLCRDCDESIHVANTRSANHQRFLATGIKVALSSTSCSSKNQSEPSNNQQKAKEIPAKTRNQQQPSSATPLPWAVDDFFHFSDPECTDKIPASIWPNSSPPSLPTKAERPPRRVTAMATLAGAPPGALRNPGDSARETPDSVGTKSMSISPKLTMRPFSLVEDIGTRWSLCFRDQRKNDREDEK</sequence>
<evidence type="ECO:0000256" key="10">
    <source>
        <dbReference type="SAM" id="MobiDB-lite"/>
    </source>
</evidence>
<keyword evidence="7" id="KW-0804">Transcription</keyword>
<name>A0A8S9KA59_BRACR</name>
<feature type="domain" description="B box-type" evidence="11">
    <location>
        <begin position="1"/>
        <end position="47"/>
    </location>
</feature>
<dbReference type="InterPro" id="IPR049808">
    <property type="entry name" value="CONSTANS-like_Bbox1"/>
</dbReference>
<evidence type="ECO:0000256" key="7">
    <source>
        <dbReference type="ARBA" id="ARBA00023163"/>
    </source>
</evidence>
<dbReference type="PROSITE" id="PS50119">
    <property type="entry name" value="ZF_BBOX"/>
    <property type="match status" value="2"/>
</dbReference>
<dbReference type="GO" id="GO:0006355">
    <property type="term" value="P:regulation of DNA-templated transcription"/>
    <property type="evidence" value="ECO:0007669"/>
    <property type="project" value="TreeGrafter"/>
</dbReference>
<keyword evidence="6" id="KW-0805">Transcription regulation</keyword>